<name>A0A200R9X5_MACCD</name>
<gene>
    <name evidence="6" type="ORF">BVC80_9051g1</name>
</gene>
<dbReference type="Proteomes" id="UP000195402">
    <property type="component" value="Unassembled WGS sequence"/>
</dbReference>
<keyword evidence="4" id="KW-0408">Iron</keyword>
<dbReference type="Pfam" id="PF00067">
    <property type="entry name" value="p450"/>
    <property type="match status" value="2"/>
</dbReference>
<dbReference type="CDD" id="cd11073">
    <property type="entry name" value="CYP76-like"/>
    <property type="match status" value="2"/>
</dbReference>
<dbReference type="GO" id="GO:0020037">
    <property type="term" value="F:heme binding"/>
    <property type="evidence" value="ECO:0007669"/>
    <property type="project" value="InterPro"/>
</dbReference>
<comment type="similarity">
    <text evidence="1">Belongs to the cytochrome P450 family.</text>
</comment>
<evidence type="ECO:0000256" key="5">
    <source>
        <dbReference type="SAM" id="Phobius"/>
    </source>
</evidence>
<dbReference type="PRINTS" id="PR00463">
    <property type="entry name" value="EP450I"/>
</dbReference>
<dbReference type="InterPro" id="IPR036396">
    <property type="entry name" value="Cyt_P450_sf"/>
</dbReference>
<dbReference type="FunCoup" id="A0A200R9X5">
    <property type="interactions" value="816"/>
</dbReference>
<dbReference type="PROSITE" id="PS00086">
    <property type="entry name" value="CYTOCHROME_P450"/>
    <property type="match status" value="2"/>
</dbReference>
<dbReference type="InterPro" id="IPR017972">
    <property type="entry name" value="Cyt_P450_CS"/>
</dbReference>
<dbReference type="OrthoDB" id="2789670at2759"/>
<evidence type="ECO:0000256" key="3">
    <source>
        <dbReference type="ARBA" id="ARBA00023002"/>
    </source>
</evidence>
<dbReference type="PANTHER" id="PTHR47951:SF8">
    <property type="entry name" value="CYTOCHROME P450 93A2-LIKE"/>
    <property type="match status" value="1"/>
</dbReference>
<dbReference type="InterPro" id="IPR001128">
    <property type="entry name" value="Cyt_P450"/>
</dbReference>
<dbReference type="EMBL" id="MVGT01000185">
    <property type="protein sequence ID" value="OVA19511.1"/>
    <property type="molecule type" value="Genomic_DNA"/>
</dbReference>
<dbReference type="SUPFAM" id="SSF48264">
    <property type="entry name" value="Cytochrome P450"/>
    <property type="match status" value="2"/>
</dbReference>
<evidence type="ECO:0000256" key="4">
    <source>
        <dbReference type="ARBA" id="ARBA00023004"/>
    </source>
</evidence>
<keyword evidence="5" id="KW-0472">Membrane</keyword>
<dbReference type="GO" id="GO:0016705">
    <property type="term" value="F:oxidoreductase activity, acting on paired donors, with incorporation or reduction of molecular oxygen"/>
    <property type="evidence" value="ECO:0007669"/>
    <property type="project" value="InterPro"/>
</dbReference>
<dbReference type="AlphaFoldDB" id="A0A200R9X5"/>
<keyword evidence="5" id="KW-0812">Transmembrane</keyword>
<dbReference type="InParanoid" id="A0A200R9X5"/>
<dbReference type="OMA" id="HTHFTNM"/>
<feature type="transmembrane region" description="Helical" evidence="5">
    <location>
        <begin position="31"/>
        <end position="52"/>
    </location>
</feature>
<sequence length="1020" mass="114867">MIWSNVVSVAKEGWSWWWEDGGSSDSTKDKVAGIVVLVSVLVAVFVTSWYVLRTRRSRELPLPPGPRGLPLVGNLLSLETDLHIYFTKLAQVYGPIMKLQLGSKVCVVLSSSSLAKEALKDHDVIFANRDPSIAALVSSYGGLDIGWSPINSEWRKLRKVLAHEMLSNKNLDSSYSLRREEVRKTVKDLYHNKINTPINIGEQVFVTILNVTMSMLWGGTLQGEERTSVGAEFRQVIGEMVELSGKPNVSDLFPVLRWFDIQGIERRATTVFAWLDRIFNSVIDQRMKLDEANQLGRTCQNKDSNKDFLQFLLALMEQGDAKTQITMTQLKAIFMDIVAAGTDTTATTIEWVMTEMMAHPEIMRKVQEELEEVVGMNNIVEEYHSSKLHYLDAVVKETFRLHPPAPLLIPHSTSSSCTVGGYTVPKDATVLFNVWAIHRSPEAWANPLDFLPERFLIISHDLKKYDYKGNNFNYLPFGSGRRICAGVNLAERMLTYVLASLLHSFEWRLPEGTQLDFAGKFGIALKKSTPLVAIPTPRLSNSLPLVGNLLSLEADLHIYLTKLAQVYGPIMKLQLGSKVCVVLSSSSLAKEALKDHDAIFANRDPPIAALVSSYGGLDIGWSPINSEWRKLRKVLAHEMLSNKNLDSSYSLRREEVRKTVKDLYHNKINTPINIGEQVFVTILNVTMSMLWGGTLQGEERTSVGAEFRQVIGEMVELSGKPNVSDLFPVLRWFDIQGIERRATTVFAWLDRIFNSVIDQRMKLDEANQLGRTCQNKESNKDFLQFLLELMERGDAKTQITMTQLKAMFMDIVAAGTDTTATTIEWVMTEMMAHPEIMRKVQDELEEVVGMNNMVEESHSSKLHYLDAVVKETFRLHPPAPLLIPHSTSSSCTVGGYTVPKDATVLFNVWAIHRSPEAWANPLDFLPERFLIISHDLKKYDYKGNNFNYLPFGSGRRICAGVNLAERMLTYVLASLLHSFEWRLPEGTQLDFAGKFGIALKKSTPLVAIPTPRLSNSELYN</sequence>
<evidence type="ECO:0000313" key="6">
    <source>
        <dbReference type="EMBL" id="OVA19511.1"/>
    </source>
</evidence>
<dbReference type="GO" id="GO:0004497">
    <property type="term" value="F:monooxygenase activity"/>
    <property type="evidence" value="ECO:0007669"/>
    <property type="project" value="InterPro"/>
</dbReference>
<evidence type="ECO:0000256" key="1">
    <source>
        <dbReference type="ARBA" id="ARBA00010617"/>
    </source>
</evidence>
<keyword evidence="2" id="KW-0479">Metal-binding</keyword>
<protein>
    <submittedName>
        <fullName evidence="6">Cytochrome P450</fullName>
    </submittedName>
</protein>
<dbReference type="PANTHER" id="PTHR47951">
    <property type="entry name" value="OS08G0547900 PROTEIN"/>
    <property type="match status" value="1"/>
</dbReference>
<dbReference type="STRING" id="56857.A0A200R9X5"/>
<dbReference type="GO" id="GO:0033075">
    <property type="term" value="P:isoquinoline alkaloid biosynthetic process"/>
    <property type="evidence" value="ECO:0007669"/>
    <property type="project" value="UniProtKB-ARBA"/>
</dbReference>
<evidence type="ECO:0000256" key="2">
    <source>
        <dbReference type="ARBA" id="ARBA00022723"/>
    </source>
</evidence>
<organism evidence="6 7">
    <name type="scientific">Macleaya cordata</name>
    <name type="common">Five-seeded plume-poppy</name>
    <name type="synonym">Bocconia cordata</name>
    <dbReference type="NCBI Taxonomy" id="56857"/>
    <lineage>
        <taxon>Eukaryota</taxon>
        <taxon>Viridiplantae</taxon>
        <taxon>Streptophyta</taxon>
        <taxon>Embryophyta</taxon>
        <taxon>Tracheophyta</taxon>
        <taxon>Spermatophyta</taxon>
        <taxon>Magnoliopsida</taxon>
        <taxon>Ranunculales</taxon>
        <taxon>Papaveraceae</taxon>
        <taxon>Papaveroideae</taxon>
        <taxon>Macleaya</taxon>
    </lineage>
</organism>
<dbReference type="Gene3D" id="1.10.630.10">
    <property type="entry name" value="Cytochrome P450"/>
    <property type="match status" value="2"/>
</dbReference>
<keyword evidence="5" id="KW-1133">Transmembrane helix</keyword>
<keyword evidence="7" id="KW-1185">Reference proteome</keyword>
<proteinExistence type="inferred from homology"/>
<reference evidence="6 7" key="1">
    <citation type="journal article" date="2017" name="Mol. Plant">
        <title>The Genome of Medicinal Plant Macleaya cordata Provides New Insights into Benzylisoquinoline Alkaloids Metabolism.</title>
        <authorList>
            <person name="Liu X."/>
            <person name="Liu Y."/>
            <person name="Huang P."/>
            <person name="Ma Y."/>
            <person name="Qing Z."/>
            <person name="Tang Q."/>
            <person name="Cao H."/>
            <person name="Cheng P."/>
            <person name="Zheng Y."/>
            <person name="Yuan Z."/>
            <person name="Zhou Y."/>
            <person name="Liu J."/>
            <person name="Tang Z."/>
            <person name="Zhuo Y."/>
            <person name="Zhang Y."/>
            <person name="Yu L."/>
            <person name="Huang J."/>
            <person name="Yang P."/>
            <person name="Peng Q."/>
            <person name="Zhang J."/>
            <person name="Jiang W."/>
            <person name="Zhang Z."/>
            <person name="Lin K."/>
            <person name="Ro D.K."/>
            <person name="Chen X."/>
            <person name="Xiong X."/>
            <person name="Shang Y."/>
            <person name="Huang S."/>
            <person name="Zeng J."/>
        </authorList>
    </citation>
    <scope>NUCLEOTIDE SEQUENCE [LARGE SCALE GENOMIC DNA]</scope>
    <source>
        <strain evidence="7">cv. BLH2017</strain>
        <tissue evidence="6">Root</tissue>
    </source>
</reference>
<accession>A0A200R9X5</accession>
<dbReference type="GO" id="GO:0005506">
    <property type="term" value="F:iron ion binding"/>
    <property type="evidence" value="ECO:0007669"/>
    <property type="project" value="InterPro"/>
</dbReference>
<dbReference type="PRINTS" id="PR00385">
    <property type="entry name" value="P450"/>
</dbReference>
<comment type="caution">
    <text evidence="6">The sequence shown here is derived from an EMBL/GenBank/DDBJ whole genome shotgun (WGS) entry which is preliminary data.</text>
</comment>
<dbReference type="FunFam" id="1.10.630.10:FF:000007">
    <property type="entry name" value="Cytochrome P450 76C4"/>
    <property type="match status" value="2"/>
</dbReference>
<evidence type="ECO:0000313" key="7">
    <source>
        <dbReference type="Proteomes" id="UP000195402"/>
    </source>
</evidence>
<dbReference type="InterPro" id="IPR002401">
    <property type="entry name" value="Cyt_P450_E_grp-I"/>
</dbReference>
<keyword evidence="3" id="KW-0560">Oxidoreductase</keyword>